<gene>
    <name evidence="2" type="ORF">AK812_SmicGene41267</name>
</gene>
<comment type="caution">
    <text evidence="2">The sequence shown here is derived from an EMBL/GenBank/DDBJ whole genome shotgun (WGS) entry which is preliminary data.</text>
</comment>
<name>A0A1Q9C6M3_SYMMI</name>
<organism evidence="2 3">
    <name type="scientific">Symbiodinium microadriaticum</name>
    <name type="common">Dinoflagellate</name>
    <name type="synonym">Zooxanthella microadriatica</name>
    <dbReference type="NCBI Taxonomy" id="2951"/>
    <lineage>
        <taxon>Eukaryota</taxon>
        <taxon>Sar</taxon>
        <taxon>Alveolata</taxon>
        <taxon>Dinophyceae</taxon>
        <taxon>Suessiales</taxon>
        <taxon>Symbiodiniaceae</taxon>
        <taxon>Symbiodinium</taxon>
    </lineage>
</organism>
<accession>A0A1Q9C6M3</accession>
<reference evidence="2 3" key="1">
    <citation type="submission" date="2016-02" db="EMBL/GenBank/DDBJ databases">
        <title>Genome analysis of coral dinoflagellate symbionts highlights evolutionary adaptations to a symbiotic lifestyle.</title>
        <authorList>
            <person name="Aranda M."/>
            <person name="Li Y."/>
            <person name="Liew Y.J."/>
            <person name="Baumgarten S."/>
            <person name="Simakov O."/>
            <person name="Wilson M."/>
            <person name="Piel J."/>
            <person name="Ashoor H."/>
            <person name="Bougouffa S."/>
            <person name="Bajic V.B."/>
            <person name="Ryu T."/>
            <person name="Ravasi T."/>
            <person name="Bayer T."/>
            <person name="Micklem G."/>
            <person name="Kim H."/>
            <person name="Bhak J."/>
            <person name="Lajeunesse T.C."/>
            <person name="Voolstra C.R."/>
        </authorList>
    </citation>
    <scope>NUCLEOTIDE SEQUENCE [LARGE SCALE GENOMIC DNA]</scope>
    <source>
        <strain evidence="2 3">CCMP2467</strain>
    </source>
</reference>
<evidence type="ECO:0000313" key="3">
    <source>
        <dbReference type="Proteomes" id="UP000186817"/>
    </source>
</evidence>
<feature type="compositionally biased region" description="Basic and acidic residues" evidence="1">
    <location>
        <begin position="95"/>
        <end position="115"/>
    </location>
</feature>
<dbReference type="EMBL" id="LSRX01001597">
    <property type="protein sequence ID" value="OLP78545.1"/>
    <property type="molecule type" value="Genomic_DNA"/>
</dbReference>
<dbReference type="AlphaFoldDB" id="A0A1Q9C6M3"/>
<keyword evidence="3" id="KW-1185">Reference proteome</keyword>
<feature type="compositionally biased region" description="Acidic residues" evidence="1">
    <location>
        <begin position="1"/>
        <end position="21"/>
    </location>
</feature>
<evidence type="ECO:0000256" key="1">
    <source>
        <dbReference type="SAM" id="MobiDB-lite"/>
    </source>
</evidence>
<protein>
    <submittedName>
        <fullName evidence="2">Uncharacterized protein</fullName>
    </submittedName>
</protein>
<sequence>MEEDTEGDAEEYTEGDTEDVMGEGRGGDTVGDKTGRLRLPTWSSAESIRRRGTEGKRDGRDGTEGMGWEEEEDGTEGTGRKGRGGGGTVWLGGRRRYEEMGRRGWDGGDGAERPQSDSPNPEPA</sequence>
<feature type="compositionally biased region" description="Basic and acidic residues" evidence="1">
    <location>
        <begin position="47"/>
        <end position="63"/>
    </location>
</feature>
<feature type="region of interest" description="Disordered" evidence="1">
    <location>
        <begin position="1"/>
        <end position="124"/>
    </location>
</feature>
<dbReference type="Proteomes" id="UP000186817">
    <property type="component" value="Unassembled WGS sequence"/>
</dbReference>
<evidence type="ECO:0000313" key="2">
    <source>
        <dbReference type="EMBL" id="OLP78545.1"/>
    </source>
</evidence>
<proteinExistence type="predicted"/>